<name>A0AC35TNT5_9BILA</name>
<evidence type="ECO:0000313" key="1">
    <source>
        <dbReference type="Proteomes" id="UP000095286"/>
    </source>
</evidence>
<organism evidence="1 2">
    <name type="scientific">Rhabditophanes sp. KR3021</name>
    <dbReference type="NCBI Taxonomy" id="114890"/>
    <lineage>
        <taxon>Eukaryota</taxon>
        <taxon>Metazoa</taxon>
        <taxon>Ecdysozoa</taxon>
        <taxon>Nematoda</taxon>
        <taxon>Chromadorea</taxon>
        <taxon>Rhabditida</taxon>
        <taxon>Tylenchina</taxon>
        <taxon>Panagrolaimomorpha</taxon>
        <taxon>Strongyloidoidea</taxon>
        <taxon>Alloionematidae</taxon>
        <taxon>Rhabditophanes</taxon>
    </lineage>
</organism>
<proteinExistence type="predicted"/>
<evidence type="ECO:0000313" key="2">
    <source>
        <dbReference type="WBParaSite" id="RSKR_0000235500.1"/>
    </source>
</evidence>
<protein>
    <submittedName>
        <fullName evidence="2">Amidase domain-containing protein</fullName>
    </submittedName>
</protein>
<reference evidence="2" key="1">
    <citation type="submission" date="2016-11" db="UniProtKB">
        <authorList>
            <consortium name="WormBaseParasite"/>
        </authorList>
    </citation>
    <scope>IDENTIFICATION</scope>
    <source>
        <strain evidence="2">KR3021</strain>
    </source>
</reference>
<accession>A0AC35TNT5</accession>
<dbReference type="Proteomes" id="UP000095286">
    <property type="component" value="Unplaced"/>
</dbReference>
<dbReference type="WBParaSite" id="RSKR_0000235500.1">
    <property type="protein sequence ID" value="RSKR_0000235500.1"/>
    <property type="gene ID" value="RSKR_0000235500"/>
</dbReference>
<sequence length="378" mass="42093">MPLLLPSILIDSEYVYSLPKWIILIFQLIHNVFCASVNVFFNLLNSMKDKKKVPMITDPLLLKSAVECGRLIREGRLTSTLLVNAYIKRQQEVNHLLNAVAVENYEFALKKAAETDLYISTLDKKSDEFKNLKDKPLLGVPFTLKCSIKAFGYNPTASIVALNNRPPMNEECPLVSSLKNAGALIICYSTCPELRWNIETNSKLYGRCCNPYDVRRTSGASSSGEGSIIGAGASLMGIGSDIAGSIRIPAAFCGIFSYKPSSKALNGEGHEPGAPEGAPVLEMAHIGPMARYAQDLHFMTKLMMTKDKLEELKMNEKVEFKDLKFFYIKDFSYMESEKVSDDMLLGLDSVVKMINAEGNSICEIVLDELKHANEYWQV</sequence>